<dbReference type="Proteomes" id="UP001214415">
    <property type="component" value="Chromosome 1"/>
</dbReference>
<reference evidence="2" key="1">
    <citation type="submission" date="2023-03" db="EMBL/GenBank/DDBJ databases">
        <title>Mating type loci evolution in Malassezia.</title>
        <authorList>
            <person name="Coelho M.A."/>
        </authorList>
    </citation>
    <scope>NUCLEOTIDE SEQUENCE</scope>
    <source>
        <strain evidence="2">CBS 12830</strain>
    </source>
</reference>
<organism evidence="2 3">
    <name type="scientific">Malassezia equina</name>
    <dbReference type="NCBI Taxonomy" id="1381935"/>
    <lineage>
        <taxon>Eukaryota</taxon>
        <taxon>Fungi</taxon>
        <taxon>Dikarya</taxon>
        <taxon>Basidiomycota</taxon>
        <taxon>Ustilaginomycotina</taxon>
        <taxon>Malasseziomycetes</taxon>
        <taxon>Malasseziales</taxon>
        <taxon>Malasseziaceae</taxon>
        <taxon>Malassezia</taxon>
    </lineage>
</organism>
<feature type="region of interest" description="Disordered" evidence="1">
    <location>
        <begin position="1"/>
        <end position="187"/>
    </location>
</feature>
<feature type="compositionally biased region" description="Acidic residues" evidence="1">
    <location>
        <begin position="9"/>
        <end position="22"/>
    </location>
</feature>
<dbReference type="InterPro" id="IPR006708">
    <property type="entry name" value="Pex19"/>
</dbReference>
<evidence type="ECO:0000256" key="1">
    <source>
        <dbReference type="SAM" id="MobiDB-lite"/>
    </source>
</evidence>
<dbReference type="GO" id="GO:0033328">
    <property type="term" value="F:peroxisome membrane targeting sequence binding"/>
    <property type="evidence" value="ECO:0007669"/>
    <property type="project" value="TreeGrafter"/>
</dbReference>
<dbReference type="InterPro" id="IPR038322">
    <property type="entry name" value="Pex19_C_sf"/>
</dbReference>
<gene>
    <name evidence="2" type="primary">PEX19</name>
    <name evidence="2" type="ORF">MEQU1_000209</name>
</gene>
<protein>
    <submittedName>
        <fullName evidence="2">Peroxisome chaperone and import receptor</fullName>
    </submittedName>
</protein>
<proteinExistence type="predicted"/>
<dbReference type="EMBL" id="CP119900">
    <property type="protein sequence ID" value="WFD21556.1"/>
    <property type="molecule type" value="Genomic_DNA"/>
</dbReference>
<keyword evidence="3" id="KW-1185">Reference proteome</keyword>
<accession>A0AAF0EF48</accession>
<keyword evidence="2" id="KW-0675">Receptor</keyword>
<evidence type="ECO:0000313" key="3">
    <source>
        <dbReference type="Proteomes" id="UP001214415"/>
    </source>
</evidence>
<evidence type="ECO:0000313" key="2">
    <source>
        <dbReference type="EMBL" id="WFD21556.1"/>
    </source>
</evidence>
<dbReference type="Gene3D" id="1.20.120.900">
    <property type="entry name" value="Pex19, mPTS binding domain"/>
    <property type="match status" value="1"/>
</dbReference>
<dbReference type="PANTHER" id="PTHR12774">
    <property type="entry name" value="PEROXISOMAL BIOGENESIS FACTOR 19"/>
    <property type="match status" value="1"/>
</dbReference>
<dbReference type="Pfam" id="PF04614">
    <property type="entry name" value="Pex19"/>
    <property type="match status" value="1"/>
</dbReference>
<dbReference type="PANTHER" id="PTHR12774:SF2">
    <property type="entry name" value="PEROXISOMAL BIOGENESIS FACTOR 19"/>
    <property type="match status" value="1"/>
</dbReference>
<feature type="compositionally biased region" description="Low complexity" evidence="1">
    <location>
        <begin position="94"/>
        <end position="103"/>
    </location>
</feature>
<sequence>MAAPPPVVDDLDDLDDVLDDFEQPFAPCAQPEAPATRGAAPSDKAAEASPAAEDPLSDEFVEELTKNMESFMAQLGKRMSEAQDVPPPPADHQAGGASDAESGAAGGVPPAEDELMKQFEKMLSGNLSQWESDAPSGASTAPAPADAQGEKSFQEAVQATMAKLKQSNAHASHKSTSDASNPLNSLGLGADSDLTQILEALSKAGAEGGEMPDLSQMLTQMMEDLMNKEILYEPLKDLHQRVRNKHSHQFPSYLSSPAAKALEDAQRQRYVEQEGIMGEIIAVFEAPGYSDSDTASRKRISDLVAKLQETGSPPQELMGDMPPELAGLNGLLGDQGDDQCTVM</sequence>
<dbReference type="GO" id="GO:0005778">
    <property type="term" value="C:peroxisomal membrane"/>
    <property type="evidence" value="ECO:0007669"/>
    <property type="project" value="TreeGrafter"/>
</dbReference>
<dbReference type="GO" id="GO:0045046">
    <property type="term" value="P:protein import into peroxisome membrane"/>
    <property type="evidence" value="ECO:0007669"/>
    <property type="project" value="TreeGrafter"/>
</dbReference>
<dbReference type="AlphaFoldDB" id="A0AAF0EF48"/>
<feature type="compositionally biased region" description="Low complexity" evidence="1">
    <location>
        <begin position="132"/>
        <end position="147"/>
    </location>
</feature>
<name>A0AAF0EF48_9BASI</name>